<evidence type="ECO:0000313" key="7">
    <source>
        <dbReference type="Proteomes" id="UP000630097"/>
    </source>
</evidence>
<evidence type="ECO:0000256" key="4">
    <source>
        <dbReference type="SAM" id="MobiDB-lite"/>
    </source>
</evidence>
<dbReference type="PROSITE" id="PS51000">
    <property type="entry name" value="HTH_DEOR_2"/>
    <property type="match status" value="1"/>
</dbReference>
<dbReference type="PROSITE" id="PS00894">
    <property type="entry name" value="HTH_DEOR_1"/>
    <property type="match status" value="1"/>
</dbReference>
<dbReference type="RefSeq" id="WP_203887345.1">
    <property type="nucleotide sequence ID" value="NZ_BAABHH010000032.1"/>
</dbReference>
<feature type="compositionally biased region" description="Basic and acidic residues" evidence="4">
    <location>
        <begin position="320"/>
        <end position="340"/>
    </location>
</feature>
<accession>A0A8J3VBJ9</accession>
<feature type="region of interest" description="Disordered" evidence="4">
    <location>
        <begin position="314"/>
        <end position="340"/>
    </location>
</feature>
<dbReference type="Pfam" id="PF08279">
    <property type="entry name" value="HTH_11"/>
    <property type="match status" value="1"/>
</dbReference>
<dbReference type="PROSITE" id="PS52050">
    <property type="entry name" value="WYL"/>
    <property type="match status" value="1"/>
</dbReference>
<dbReference type="Gene3D" id="1.10.10.10">
    <property type="entry name" value="Winged helix-like DNA-binding domain superfamily/Winged helix DNA-binding domain"/>
    <property type="match status" value="1"/>
</dbReference>
<sequence>MLETSARLLRLLSMLQSRPDWPGPELADRLGVTTRTVRRDVDRLRELGYPVESATGTAGGYRLGVGAALPPLLLEDEEAVAVAVGLRAAVTGSVSGIEETSLRALAKLEQVLPSRLRHRVAAMQSAILPLTGPGPAVDANLLAALAASCRAHEGIRFGYRQSTRRVEPYRLVHTGRRWYLLAFDLDRDDWRTFRVDRIDAAPQPGPRFAPRPEPGTDLVAFVSDALSSAPYRFQAKILFHAPIEVVAEHTSPTAGRLEKHDDRSCLFYAGAASLDQIAVYVALKGIDFQVLEPPELRDHVRTLAARLSRAGEELSVDDVPDLRQESDSSAVKEKPCMRHS</sequence>
<evidence type="ECO:0000256" key="3">
    <source>
        <dbReference type="ARBA" id="ARBA00023163"/>
    </source>
</evidence>
<dbReference type="AlphaFoldDB" id="A0A8J3VBJ9"/>
<evidence type="ECO:0000256" key="2">
    <source>
        <dbReference type="ARBA" id="ARBA00023125"/>
    </source>
</evidence>
<dbReference type="InterPro" id="IPR018356">
    <property type="entry name" value="Tscrpt_reg_HTH_DeoR_CS"/>
</dbReference>
<dbReference type="InterPro" id="IPR051534">
    <property type="entry name" value="CBASS_pafABC_assoc_protein"/>
</dbReference>
<evidence type="ECO:0000259" key="5">
    <source>
        <dbReference type="PROSITE" id="PS51000"/>
    </source>
</evidence>
<dbReference type="SUPFAM" id="SSF46785">
    <property type="entry name" value="Winged helix' DNA-binding domain"/>
    <property type="match status" value="1"/>
</dbReference>
<proteinExistence type="predicted"/>
<dbReference type="PANTHER" id="PTHR34580">
    <property type="match status" value="1"/>
</dbReference>
<dbReference type="InterPro" id="IPR001034">
    <property type="entry name" value="DeoR_HTH"/>
</dbReference>
<dbReference type="GO" id="GO:0003700">
    <property type="term" value="F:DNA-binding transcription factor activity"/>
    <property type="evidence" value="ECO:0007669"/>
    <property type="project" value="InterPro"/>
</dbReference>
<comment type="caution">
    <text evidence="6">The sequence shown here is derived from an EMBL/GenBank/DDBJ whole genome shotgun (WGS) entry which is preliminary data.</text>
</comment>
<name>A0A8J3VBJ9_9ACTN</name>
<evidence type="ECO:0000256" key="1">
    <source>
        <dbReference type="ARBA" id="ARBA00023015"/>
    </source>
</evidence>
<dbReference type="InterPro" id="IPR013196">
    <property type="entry name" value="HTH_11"/>
</dbReference>
<gene>
    <name evidence="6" type="ORF">Pka01_71830</name>
</gene>
<keyword evidence="2 6" id="KW-0238">DNA-binding</keyword>
<dbReference type="PANTHER" id="PTHR34580:SF3">
    <property type="entry name" value="PROTEIN PAFB"/>
    <property type="match status" value="1"/>
</dbReference>
<dbReference type="EMBL" id="BONV01000047">
    <property type="protein sequence ID" value="GIG84056.1"/>
    <property type="molecule type" value="Genomic_DNA"/>
</dbReference>
<dbReference type="InterPro" id="IPR036388">
    <property type="entry name" value="WH-like_DNA-bd_sf"/>
</dbReference>
<dbReference type="InterPro" id="IPR028349">
    <property type="entry name" value="PafC-like"/>
</dbReference>
<reference evidence="6 7" key="1">
    <citation type="submission" date="2021-01" db="EMBL/GenBank/DDBJ databases">
        <title>Whole genome shotgun sequence of Planotetraspora kaengkrachanensis NBRC 104272.</title>
        <authorList>
            <person name="Komaki H."/>
            <person name="Tamura T."/>
        </authorList>
    </citation>
    <scope>NUCLEOTIDE SEQUENCE [LARGE SCALE GENOMIC DNA]</scope>
    <source>
        <strain evidence="6 7">NBRC 104272</strain>
    </source>
</reference>
<keyword evidence="3" id="KW-0804">Transcription</keyword>
<dbReference type="PIRSF" id="PIRSF016838">
    <property type="entry name" value="PafC"/>
    <property type="match status" value="1"/>
</dbReference>
<dbReference type="Proteomes" id="UP000630097">
    <property type="component" value="Unassembled WGS sequence"/>
</dbReference>
<dbReference type="InterPro" id="IPR057727">
    <property type="entry name" value="WCX_dom"/>
</dbReference>
<protein>
    <submittedName>
        <fullName evidence="6">DNA-binding transcriptional regulator</fullName>
    </submittedName>
</protein>
<evidence type="ECO:0000313" key="6">
    <source>
        <dbReference type="EMBL" id="GIG84056.1"/>
    </source>
</evidence>
<dbReference type="InterPro" id="IPR026881">
    <property type="entry name" value="WYL_dom"/>
</dbReference>
<organism evidence="6 7">
    <name type="scientific">Planotetraspora kaengkrachanensis</name>
    <dbReference type="NCBI Taxonomy" id="575193"/>
    <lineage>
        <taxon>Bacteria</taxon>
        <taxon>Bacillati</taxon>
        <taxon>Actinomycetota</taxon>
        <taxon>Actinomycetes</taxon>
        <taxon>Streptosporangiales</taxon>
        <taxon>Streptosporangiaceae</taxon>
        <taxon>Planotetraspora</taxon>
    </lineage>
</organism>
<dbReference type="InterPro" id="IPR036390">
    <property type="entry name" value="WH_DNA-bd_sf"/>
</dbReference>
<dbReference type="GO" id="GO:0003677">
    <property type="term" value="F:DNA binding"/>
    <property type="evidence" value="ECO:0007669"/>
    <property type="project" value="UniProtKB-KW"/>
</dbReference>
<keyword evidence="7" id="KW-1185">Reference proteome</keyword>
<dbReference type="Pfam" id="PF25583">
    <property type="entry name" value="WCX"/>
    <property type="match status" value="1"/>
</dbReference>
<feature type="domain" description="HTH deoR-type" evidence="5">
    <location>
        <begin position="4"/>
        <end position="59"/>
    </location>
</feature>
<dbReference type="Pfam" id="PF13280">
    <property type="entry name" value="WYL"/>
    <property type="match status" value="1"/>
</dbReference>
<keyword evidence="1" id="KW-0805">Transcription regulation</keyword>